<protein>
    <submittedName>
        <fullName evidence="2">Uncharacterized protein</fullName>
    </submittedName>
</protein>
<gene>
    <name evidence="2" type="ORF">TDIB3V08_LOCUS1159</name>
</gene>
<accession>A0A7R8VAR1</accession>
<feature type="compositionally biased region" description="Polar residues" evidence="1">
    <location>
        <begin position="140"/>
        <end position="161"/>
    </location>
</feature>
<reference evidence="2" key="1">
    <citation type="submission" date="2020-11" db="EMBL/GenBank/DDBJ databases">
        <authorList>
            <person name="Tran Van P."/>
        </authorList>
    </citation>
    <scope>NUCLEOTIDE SEQUENCE</scope>
</reference>
<evidence type="ECO:0000256" key="1">
    <source>
        <dbReference type="SAM" id="MobiDB-lite"/>
    </source>
</evidence>
<name>A0A7R8VAR1_TIMDO</name>
<sequence>MLRKNEVTIAASRVDIVNHNTSKWHVFVNMVVGFEGVITMVYHFRGYPRKCTQEWKTICTPDRDSDLPVIHNLVYCESSALEHAAATEAVDPMRISGLFTYVGEGRLGSYAIKEKNKTRSRFCVEIFAKASREVGVGRVQKTSPASHAQSQRKSWVSQTDPETWEEVPGHSHDGSGGDLTPAVTKSSKPILNKFVPNMQRLLSSRVAPHVGDVTELLLPRFMTGVLTDPRLDGKGQCACRLIRARLRRSQHPAESSECSNGATWIPSQTVLGGGKWKSYSDRIDARRATVVEWCPRSPFVLGGTRQVPVPRRLSPLSDTFHFLPGHQVDVP</sequence>
<feature type="region of interest" description="Disordered" evidence="1">
    <location>
        <begin position="138"/>
        <end position="183"/>
    </location>
</feature>
<evidence type="ECO:0000313" key="2">
    <source>
        <dbReference type="EMBL" id="CAD7194743.1"/>
    </source>
</evidence>
<dbReference type="AlphaFoldDB" id="A0A7R8VAR1"/>
<proteinExistence type="predicted"/>
<dbReference type="EMBL" id="OA564559">
    <property type="protein sequence ID" value="CAD7194743.1"/>
    <property type="molecule type" value="Genomic_DNA"/>
</dbReference>
<organism evidence="2">
    <name type="scientific">Timema douglasi</name>
    <name type="common">Walking stick</name>
    <dbReference type="NCBI Taxonomy" id="61478"/>
    <lineage>
        <taxon>Eukaryota</taxon>
        <taxon>Metazoa</taxon>
        <taxon>Ecdysozoa</taxon>
        <taxon>Arthropoda</taxon>
        <taxon>Hexapoda</taxon>
        <taxon>Insecta</taxon>
        <taxon>Pterygota</taxon>
        <taxon>Neoptera</taxon>
        <taxon>Polyneoptera</taxon>
        <taxon>Phasmatodea</taxon>
        <taxon>Timematodea</taxon>
        <taxon>Timematoidea</taxon>
        <taxon>Timematidae</taxon>
        <taxon>Timema</taxon>
    </lineage>
</organism>